<evidence type="ECO:0000313" key="2">
    <source>
        <dbReference type="RefSeq" id="XP_070145309.1"/>
    </source>
</evidence>
<gene>
    <name evidence="2" type="primary">LOC138929688</name>
</gene>
<dbReference type="RefSeq" id="XP_070145309.1">
    <property type="nucleotide sequence ID" value="XM_070289208.1"/>
</dbReference>
<name>A0ABM4GRF5_DROKI</name>
<reference evidence="1" key="1">
    <citation type="submission" date="2025-05" db="UniProtKB">
        <authorList>
            <consortium name="RefSeq"/>
        </authorList>
    </citation>
    <scope>NUCLEOTIDE SEQUENCE [LARGE SCALE GENOMIC DNA]</scope>
    <source>
        <strain evidence="1">14028-0561.14</strain>
    </source>
</reference>
<accession>A0ABM4GRF5</accession>
<sequence length="102" mass="11382">MLKPGDNEVGVVLSEPSGVYAECPDPVPTEPSEPTESRFSRLTVITIVVVAAVRAMSRLRRESSRQSVITVELIQFIIQYRAKETQEKKKRCSPSVCSVFKN</sequence>
<reference evidence="2" key="2">
    <citation type="submission" date="2025-08" db="UniProtKB">
        <authorList>
            <consortium name="RefSeq"/>
        </authorList>
    </citation>
    <scope>IDENTIFICATION</scope>
    <source>
        <strain evidence="2">14028-0561.14</strain>
        <tissue evidence="2">Whole fly</tissue>
    </source>
</reference>
<dbReference type="GeneID" id="138929688"/>
<organism evidence="1 2">
    <name type="scientific">Drosophila kikkawai</name>
    <name type="common">Fruit fly</name>
    <dbReference type="NCBI Taxonomy" id="30033"/>
    <lineage>
        <taxon>Eukaryota</taxon>
        <taxon>Metazoa</taxon>
        <taxon>Ecdysozoa</taxon>
        <taxon>Arthropoda</taxon>
        <taxon>Hexapoda</taxon>
        <taxon>Insecta</taxon>
        <taxon>Pterygota</taxon>
        <taxon>Neoptera</taxon>
        <taxon>Endopterygota</taxon>
        <taxon>Diptera</taxon>
        <taxon>Brachycera</taxon>
        <taxon>Muscomorpha</taxon>
        <taxon>Ephydroidea</taxon>
        <taxon>Drosophilidae</taxon>
        <taxon>Drosophila</taxon>
        <taxon>Sophophora</taxon>
    </lineage>
</organism>
<keyword evidence="1" id="KW-1185">Reference proteome</keyword>
<protein>
    <submittedName>
        <fullName evidence="2">Uncharacterized protein</fullName>
    </submittedName>
</protein>
<evidence type="ECO:0000313" key="1">
    <source>
        <dbReference type="Proteomes" id="UP001652661"/>
    </source>
</evidence>
<proteinExistence type="predicted"/>
<dbReference type="Proteomes" id="UP001652661">
    <property type="component" value="Chromosome 2L"/>
</dbReference>